<keyword evidence="3" id="KW-1185">Reference proteome</keyword>
<dbReference type="InterPro" id="IPR050490">
    <property type="entry name" value="Bact_solute-bd_prot1"/>
</dbReference>
<protein>
    <submittedName>
        <fullName evidence="2">ABC transporter substrate-binding protein</fullName>
    </submittedName>
</protein>
<name>A0A1C0ZXR2_9BACL</name>
<dbReference type="Pfam" id="PF01547">
    <property type="entry name" value="SBP_bac_1"/>
    <property type="match status" value="1"/>
</dbReference>
<dbReference type="PANTHER" id="PTHR43649">
    <property type="entry name" value="ARABINOSE-BINDING PROTEIN-RELATED"/>
    <property type="match status" value="1"/>
</dbReference>
<dbReference type="PANTHER" id="PTHR43649:SF12">
    <property type="entry name" value="DIACETYLCHITOBIOSE BINDING PROTEIN DASA"/>
    <property type="match status" value="1"/>
</dbReference>
<dbReference type="AlphaFoldDB" id="A0A1C0ZXR2"/>
<dbReference type="Proteomes" id="UP000093309">
    <property type="component" value="Unassembled WGS sequence"/>
</dbReference>
<comment type="caution">
    <text evidence="2">The sequence shown here is derived from an EMBL/GenBank/DDBJ whole genome shotgun (WGS) entry which is preliminary data.</text>
</comment>
<dbReference type="CDD" id="cd13585">
    <property type="entry name" value="PBP2_TMBP_like"/>
    <property type="match status" value="1"/>
</dbReference>
<proteinExistence type="predicted"/>
<evidence type="ECO:0000313" key="2">
    <source>
        <dbReference type="EMBL" id="OCT12887.1"/>
    </source>
</evidence>
<evidence type="ECO:0000313" key="3">
    <source>
        <dbReference type="Proteomes" id="UP000093309"/>
    </source>
</evidence>
<accession>A0A1C0ZXR2</accession>
<dbReference type="InterPro" id="IPR006059">
    <property type="entry name" value="SBP"/>
</dbReference>
<feature type="chain" id="PRO_5038566585" evidence="1">
    <location>
        <begin position="24"/>
        <end position="453"/>
    </location>
</feature>
<keyword evidence="1" id="KW-0732">Signal</keyword>
<dbReference type="OrthoDB" id="9782846at2"/>
<organism evidence="2 3">
    <name type="scientific">Paenibacillus pectinilyticus</name>
    <dbReference type="NCBI Taxonomy" id="512399"/>
    <lineage>
        <taxon>Bacteria</taxon>
        <taxon>Bacillati</taxon>
        <taxon>Bacillota</taxon>
        <taxon>Bacilli</taxon>
        <taxon>Bacillales</taxon>
        <taxon>Paenibacillaceae</taxon>
        <taxon>Paenibacillus</taxon>
    </lineage>
</organism>
<dbReference type="Gene3D" id="3.40.190.10">
    <property type="entry name" value="Periplasmic binding protein-like II"/>
    <property type="match status" value="1"/>
</dbReference>
<dbReference type="PROSITE" id="PS51257">
    <property type="entry name" value="PROKAR_LIPOPROTEIN"/>
    <property type="match status" value="1"/>
</dbReference>
<feature type="signal peptide" evidence="1">
    <location>
        <begin position="1"/>
        <end position="23"/>
    </location>
</feature>
<dbReference type="EMBL" id="LYPC01000026">
    <property type="protein sequence ID" value="OCT12887.1"/>
    <property type="molecule type" value="Genomic_DNA"/>
</dbReference>
<gene>
    <name evidence="2" type="ORF">A8709_21385</name>
</gene>
<sequence>MKKSMLSVSSLAVMLVVSSVVTGCSDTKSDNDKSVTITQFVPDLPDKTFVEQLVPDFEAAHPNIKVKIMKAPYSEFDSKLQSLVAAGTAPDVTSHWGEMGFIEFMDKGMLRDMTDLVQADNFKAADYGMSDDVLNIYKIDGKNYGIPVYSYTSLMIYNKDMFDKAGIPYPPSDFEDKSWTFDKMMEVAKKLSKPSDDPEKAQFGVDWGWAEKDMRLIYFGAKVYSEDTWKNGGHPTASYFNSPEAVKANQRLHDMIYTDKVMPSKEFTKAVAGQGGDPFATGKVGMSVAGAWILASVKDYSFKVGVAAVPIGYNDKARDVLYIDPLVILKDSKHPKEAYEWIKFQLQKNVQEKAIELSGGTPPSNEQAAEKYYNLYAPAIDPKDLKKVVEGGLKYGTESYNHLISNYSHILDVVNNEMDQMDNEKANATTISPVLDKKVNDLLTELNAKYKKN</sequence>
<dbReference type="SUPFAM" id="SSF53850">
    <property type="entry name" value="Periplasmic binding protein-like II"/>
    <property type="match status" value="1"/>
</dbReference>
<reference evidence="3" key="1">
    <citation type="submission" date="2016-05" db="EMBL/GenBank/DDBJ databases">
        <title>Paenibacillus oryzae. sp. nov., isolated from the rice root.</title>
        <authorList>
            <person name="Zhang J."/>
            <person name="Zhang X."/>
        </authorList>
    </citation>
    <scope>NUCLEOTIDE SEQUENCE [LARGE SCALE GENOMIC DNA]</scope>
    <source>
        <strain evidence="3">KCTC13222</strain>
    </source>
</reference>
<evidence type="ECO:0000256" key="1">
    <source>
        <dbReference type="SAM" id="SignalP"/>
    </source>
</evidence>
<dbReference type="STRING" id="512399.A8709_21385"/>
<dbReference type="RefSeq" id="WP_065854859.1">
    <property type="nucleotide sequence ID" value="NZ_LYPC01000026.1"/>
</dbReference>